<dbReference type="InterPro" id="IPR038765">
    <property type="entry name" value="Papain-like_cys_pep_sf"/>
</dbReference>
<comment type="catalytic activity">
    <reaction evidence="1">
        <text>Thiol-dependent hydrolysis of ester, thioester, amide, peptide and isopeptide bonds formed by the C-terminal Gly of ubiquitin (a 76-residue protein attached to proteins as an intracellular targeting signal).</text>
        <dbReference type="EC" id="3.4.19.12"/>
    </reaction>
</comment>
<feature type="domain" description="USP" evidence="3">
    <location>
        <begin position="224"/>
        <end position="528"/>
    </location>
</feature>
<comment type="similarity">
    <text evidence="1">Belongs to the peptidase C19 family.</text>
</comment>
<dbReference type="PROSITE" id="PS50235">
    <property type="entry name" value="USP_3"/>
    <property type="match status" value="1"/>
</dbReference>
<dbReference type="PANTHER" id="PTHR24006">
    <property type="entry name" value="UBIQUITIN CARBOXYL-TERMINAL HYDROLASE"/>
    <property type="match status" value="1"/>
</dbReference>
<dbReference type="PROSITE" id="PS00973">
    <property type="entry name" value="USP_2"/>
    <property type="match status" value="1"/>
</dbReference>
<dbReference type="GO" id="GO:0006508">
    <property type="term" value="P:proteolysis"/>
    <property type="evidence" value="ECO:0007669"/>
    <property type="project" value="UniProtKB-KW"/>
</dbReference>
<dbReference type="GO" id="GO:0005829">
    <property type="term" value="C:cytosol"/>
    <property type="evidence" value="ECO:0007669"/>
    <property type="project" value="TreeGrafter"/>
</dbReference>
<feature type="region of interest" description="Disordered" evidence="2">
    <location>
        <begin position="109"/>
        <end position="180"/>
    </location>
</feature>
<dbReference type="InterPro" id="IPR001394">
    <property type="entry name" value="Peptidase_C19_UCH"/>
</dbReference>
<dbReference type="Gene3D" id="3.90.70.10">
    <property type="entry name" value="Cysteine proteinases"/>
    <property type="match status" value="1"/>
</dbReference>
<sequence>MILFISVFHNSYQFSFAISRMYSLLKISTLKNNIYTFVLISVPEASVAATPPNHENGKKKRKKRKWRHFFCCFSETDSDTEAEPTTVKPQKKSRWSIFKFWKRKRQVAPETTVEPDKKSDKLKNMQHDCTPAESAPYSSEDSVQVIWPQAGQPECPEDKTTDDPSSHQVKNTTENGEPSDLSWDTLIMDFLAQEHVREQLFNMMVKHFNDGKITENQIQTVDRFGFPNIANTCYMNSCLQSLLNTEEFIRDISCQEILWRAVPEARLLRRLIDIRDCHNSRDYGLKKHRLKSFKEAFSKHVPEYKGSAQKDAHEFLTFFLNEVKSLSPHLKRKAALLGRSYTCPVEDHHVFKMENMRTCKSCGHQSSHQEEFTSLSLDLVPEGSVEDMLETYLKEQKIEFLCYCGGTTSEVKPSFDTLPRVLILHLKRFGFTKTNKLQKVHDPVWLQRDLVVSSKQDDGCYSLVSIISHYGGTESGHYICNSVHPEASPQATSDPWLTYDDARVLHTTGSAVFEEQQHSAYILFYKRNDVEASYSHQHAEKEQPSSQTAGKYCP</sequence>
<keyword evidence="1" id="KW-0645">Protease</keyword>
<organism evidence="4 5">
    <name type="scientific">Oreochromis aureus</name>
    <name type="common">Israeli tilapia</name>
    <name type="synonym">Chromis aureus</name>
    <dbReference type="NCBI Taxonomy" id="47969"/>
    <lineage>
        <taxon>Eukaryota</taxon>
        <taxon>Metazoa</taxon>
        <taxon>Chordata</taxon>
        <taxon>Craniata</taxon>
        <taxon>Vertebrata</taxon>
        <taxon>Euteleostomi</taxon>
        <taxon>Actinopterygii</taxon>
        <taxon>Neopterygii</taxon>
        <taxon>Teleostei</taxon>
        <taxon>Neoteleostei</taxon>
        <taxon>Acanthomorphata</taxon>
        <taxon>Ovalentaria</taxon>
        <taxon>Cichlomorphae</taxon>
        <taxon>Cichliformes</taxon>
        <taxon>Cichlidae</taxon>
        <taxon>African cichlids</taxon>
        <taxon>Pseudocrenilabrinae</taxon>
        <taxon>Oreochromini</taxon>
        <taxon>Oreochromis</taxon>
    </lineage>
</organism>
<accession>A0AAZ1X7F9</accession>
<keyword evidence="5" id="KW-1185">Reference proteome</keyword>
<dbReference type="GO" id="GO:0016579">
    <property type="term" value="P:protein deubiquitination"/>
    <property type="evidence" value="ECO:0007669"/>
    <property type="project" value="InterPro"/>
</dbReference>
<reference evidence="4" key="2">
    <citation type="submission" date="2025-08" db="UniProtKB">
        <authorList>
            <consortium name="Ensembl"/>
        </authorList>
    </citation>
    <scope>IDENTIFICATION</scope>
</reference>
<dbReference type="Proteomes" id="UP000472276">
    <property type="component" value="Unassembled WGS sequence"/>
</dbReference>
<dbReference type="PANTHER" id="PTHR24006:SF915">
    <property type="entry name" value="UBIQUITIN CARBOXYL-TERMINAL HYDROLASE-RELATED"/>
    <property type="match status" value="1"/>
</dbReference>
<keyword evidence="1" id="KW-0833">Ubl conjugation pathway</keyword>
<proteinExistence type="inferred from homology"/>
<dbReference type="EC" id="3.4.19.12" evidence="1"/>
<dbReference type="InterPro" id="IPR050164">
    <property type="entry name" value="Peptidase_C19"/>
</dbReference>
<gene>
    <name evidence="4" type="primary">LOC116329824</name>
</gene>
<evidence type="ECO:0000313" key="4">
    <source>
        <dbReference type="Ensembl" id="ENSOABP00000063574.1"/>
    </source>
</evidence>
<evidence type="ECO:0000313" key="5">
    <source>
        <dbReference type="Proteomes" id="UP000472276"/>
    </source>
</evidence>
<dbReference type="AlphaFoldDB" id="A0AAZ1X7F9"/>
<protein>
    <recommendedName>
        <fullName evidence="1">Ubiquitin carboxyl-terminal hydrolase</fullName>
        <ecNumber evidence="1">3.4.19.12</ecNumber>
    </recommendedName>
</protein>
<evidence type="ECO:0000256" key="2">
    <source>
        <dbReference type="SAM" id="MobiDB-lite"/>
    </source>
</evidence>
<feature type="compositionally biased region" description="Basic and acidic residues" evidence="2">
    <location>
        <begin position="114"/>
        <end position="126"/>
    </location>
</feature>
<dbReference type="GO" id="GO:0004843">
    <property type="term" value="F:cysteine-type deubiquitinase activity"/>
    <property type="evidence" value="ECO:0007669"/>
    <property type="project" value="UniProtKB-UniRule"/>
</dbReference>
<feature type="region of interest" description="Disordered" evidence="2">
    <location>
        <begin position="535"/>
        <end position="554"/>
    </location>
</feature>
<feature type="compositionally biased region" description="Polar residues" evidence="2">
    <location>
        <begin position="544"/>
        <end position="554"/>
    </location>
</feature>
<evidence type="ECO:0000259" key="3">
    <source>
        <dbReference type="PROSITE" id="PS50235"/>
    </source>
</evidence>
<dbReference type="PROSITE" id="PS00972">
    <property type="entry name" value="USP_1"/>
    <property type="match status" value="1"/>
</dbReference>
<keyword evidence="1" id="KW-0788">Thiol protease</keyword>
<dbReference type="InterPro" id="IPR028889">
    <property type="entry name" value="USP"/>
</dbReference>
<evidence type="ECO:0000256" key="1">
    <source>
        <dbReference type="RuleBase" id="RU366025"/>
    </source>
</evidence>
<dbReference type="InterPro" id="IPR018200">
    <property type="entry name" value="USP_CS"/>
</dbReference>
<name>A0AAZ1X7F9_OREAU</name>
<dbReference type="GO" id="GO:0005634">
    <property type="term" value="C:nucleus"/>
    <property type="evidence" value="ECO:0007669"/>
    <property type="project" value="TreeGrafter"/>
</dbReference>
<reference evidence="4" key="3">
    <citation type="submission" date="2025-09" db="UniProtKB">
        <authorList>
            <consortium name="Ensembl"/>
        </authorList>
    </citation>
    <scope>IDENTIFICATION</scope>
</reference>
<reference evidence="5" key="1">
    <citation type="submission" date="2020-03" db="EMBL/GenBank/DDBJ databases">
        <title>Evolution of repeat sequences and sex chromosomes of tilapia species revealed by chromosome-level genomes.</title>
        <authorList>
            <person name="Xu L."/>
            <person name="Tao W."/>
            <person name="Wang D."/>
            <person name="Zhou Q."/>
        </authorList>
    </citation>
    <scope>NUCLEOTIDE SEQUENCE [LARGE SCALE GENOMIC DNA]</scope>
    <source>
        <strain evidence="5">Israel</strain>
    </source>
</reference>
<dbReference type="GO" id="GO:0000082">
    <property type="term" value="P:G1/S transition of mitotic cell cycle"/>
    <property type="evidence" value="ECO:0007669"/>
    <property type="project" value="TreeGrafter"/>
</dbReference>
<dbReference type="Ensembl" id="ENSOABT00000064881.1">
    <property type="protein sequence ID" value="ENSOABP00000063574.1"/>
    <property type="gene ID" value="ENSOABG00000028824.1"/>
</dbReference>
<dbReference type="SUPFAM" id="SSF54001">
    <property type="entry name" value="Cysteine proteinases"/>
    <property type="match status" value="1"/>
</dbReference>
<dbReference type="Pfam" id="PF00443">
    <property type="entry name" value="UCH"/>
    <property type="match status" value="1"/>
</dbReference>
<feature type="compositionally biased region" description="Polar residues" evidence="2">
    <location>
        <begin position="166"/>
        <end position="176"/>
    </location>
</feature>
<keyword evidence="1" id="KW-0378">Hydrolase</keyword>
<feature type="compositionally biased region" description="Basic and acidic residues" evidence="2">
    <location>
        <begin position="156"/>
        <end position="165"/>
    </location>
</feature>
<dbReference type="CDD" id="cd02257">
    <property type="entry name" value="Peptidase_C19"/>
    <property type="match status" value="1"/>
</dbReference>